<feature type="transmembrane region" description="Helical" evidence="2">
    <location>
        <begin position="201"/>
        <end position="228"/>
    </location>
</feature>
<keyword evidence="2" id="KW-0472">Membrane</keyword>
<feature type="transmembrane region" description="Helical" evidence="2">
    <location>
        <begin position="20"/>
        <end position="39"/>
    </location>
</feature>
<feature type="transmembrane region" description="Helical" evidence="2">
    <location>
        <begin position="234"/>
        <end position="256"/>
    </location>
</feature>
<proteinExistence type="predicted"/>
<dbReference type="AlphaFoldDB" id="D8QCR2"/>
<name>D8QCR2_SCHCM</name>
<feature type="transmembrane region" description="Helical" evidence="2">
    <location>
        <begin position="157"/>
        <end position="180"/>
    </location>
</feature>
<feature type="transmembrane region" description="Helical" evidence="2">
    <location>
        <begin position="96"/>
        <end position="116"/>
    </location>
</feature>
<keyword evidence="2" id="KW-0812">Transmembrane</keyword>
<dbReference type="VEuPathDB" id="FungiDB:SCHCODRAFT_02635333"/>
<feature type="transmembrane region" description="Helical" evidence="2">
    <location>
        <begin position="128"/>
        <end position="151"/>
    </location>
</feature>
<keyword evidence="4" id="KW-1185">Reference proteome</keyword>
<gene>
    <name evidence="3" type="ORF">SCHCODRAFT_85780</name>
</gene>
<dbReference type="GeneID" id="9591298"/>
<keyword evidence="2" id="KW-1133">Transmembrane helix</keyword>
<organism evidence="4">
    <name type="scientific">Schizophyllum commune (strain H4-8 / FGSC 9210)</name>
    <name type="common">Split gill fungus</name>
    <dbReference type="NCBI Taxonomy" id="578458"/>
    <lineage>
        <taxon>Eukaryota</taxon>
        <taxon>Fungi</taxon>
        <taxon>Dikarya</taxon>
        <taxon>Basidiomycota</taxon>
        <taxon>Agaricomycotina</taxon>
        <taxon>Agaricomycetes</taxon>
        <taxon>Agaricomycetidae</taxon>
        <taxon>Agaricales</taxon>
        <taxon>Schizophyllaceae</taxon>
        <taxon>Schizophyllum</taxon>
    </lineage>
</organism>
<evidence type="ECO:0000313" key="4">
    <source>
        <dbReference type="Proteomes" id="UP000007431"/>
    </source>
</evidence>
<dbReference type="Proteomes" id="UP000007431">
    <property type="component" value="Unassembled WGS sequence"/>
</dbReference>
<dbReference type="OrthoDB" id="3346544at2759"/>
<dbReference type="InParanoid" id="D8QCR2"/>
<feature type="region of interest" description="Disordered" evidence="1">
    <location>
        <begin position="316"/>
        <end position="337"/>
    </location>
</feature>
<evidence type="ECO:0000256" key="2">
    <source>
        <dbReference type="SAM" id="Phobius"/>
    </source>
</evidence>
<accession>D8QCR2</accession>
<evidence type="ECO:0000313" key="3">
    <source>
        <dbReference type="EMBL" id="EFI94975.1"/>
    </source>
</evidence>
<dbReference type="KEGG" id="scm:SCHCO_02635333"/>
<sequence length="337" mass="37213">MPGAEGGHWDVAKVLPLPLANWLEAVFFGIYTTLFLQYMISRYRHGTGKTLAGKVYFVVTILMYLVGVACSGLSIYGATRSPYTDYVDGKAAKLVADVSCLLAFVQMWMGDFLIALRTHLLWDYNFRVTAIPWALLAGTLFIIVFTATGVVQDIRQVSAALTMVLAQNVITTGLLIYRLLSQHSESARAGLHRYSRRSGSLIRIASIISQSAGLYLTVLFLYNLFFFLQHPGMVYMQVMIPSVTGIALLAISVRVAGMKTGTVDSSFTWTPPTDWRTSVHFARSHGDMGSASDDGIQEEAERYIEARYPDIFIKEEGRRASPPLPRLHSTGPAANVP</sequence>
<dbReference type="RefSeq" id="XP_003029878.1">
    <property type="nucleotide sequence ID" value="XM_003029832.1"/>
</dbReference>
<protein>
    <submittedName>
        <fullName evidence="3">Expressed protein</fullName>
    </submittedName>
</protein>
<reference evidence="3 4" key="1">
    <citation type="journal article" date="2010" name="Nat. Biotechnol.">
        <title>Genome sequence of the model mushroom Schizophyllum commune.</title>
        <authorList>
            <person name="Ohm R.A."/>
            <person name="de Jong J.F."/>
            <person name="Lugones L.G."/>
            <person name="Aerts A."/>
            <person name="Kothe E."/>
            <person name="Stajich J.E."/>
            <person name="de Vries R.P."/>
            <person name="Record E."/>
            <person name="Levasseur A."/>
            <person name="Baker S.E."/>
            <person name="Bartholomew K.A."/>
            <person name="Coutinho P.M."/>
            <person name="Erdmann S."/>
            <person name="Fowler T.J."/>
            <person name="Gathman A.C."/>
            <person name="Lombard V."/>
            <person name="Henrissat B."/>
            <person name="Knabe N."/>
            <person name="Kuees U."/>
            <person name="Lilly W.W."/>
            <person name="Lindquist E."/>
            <person name="Lucas S."/>
            <person name="Magnuson J.K."/>
            <person name="Piumi F."/>
            <person name="Raudaskoski M."/>
            <person name="Salamov A."/>
            <person name="Schmutz J."/>
            <person name="Schwarze F.W.M.R."/>
            <person name="vanKuyk P.A."/>
            <person name="Horton J.S."/>
            <person name="Grigoriev I.V."/>
            <person name="Woesten H.A.B."/>
        </authorList>
    </citation>
    <scope>NUCLEOTIDE SEQUENCE [LARGE SCALE GENOMIC DNA]</scope>
    <source>
        <strain evidence="4">H4-8 / FGSC 9210</strain>
    </source>
</reference>
<feature type="transmembrane region" description="Helical" evidence="2">
    <location>
        <begin position="51"/>
        <end position="76"/>
    </location>
</feature>
<evidence type="ECO:0000256" key="1">
    <source>
        <dbReference type="SAM" id="MobiDB-lite"/>
    </source>
</evidence>
<dbReference type="HOGENOM" id="CLU_824273_0_0_1"/>
<dbReference type="EMBL" id="GL377309">
    <property type="protein sequence ID" value="EFI94975.1"/>
    <property type="molecule type" value="Genomic_DNA"/>
</dbReference>